<keyword evidence="3" id="KW-0408">Iron</keyword>
<evidence type="ECO:0000256" key="2">
    <source>
        <dbReference type="ARBA" id="ARBA00022723"/>
    </source>
</evidence>
<gene>
    <name evidence="6" type="ORF">SAMN05444320_11142</name>
</gene>
<dbReference type="PANTHER" id="PTHR13096:SF9">
    <property type="entry name" value="BIFUNCTIONAL LYSINE-SPECIFIC DEMETHYLASE AND HISTIDYL-HYDROXYLASE"/>
    <property type="match status" value="1"/>
</dbReference>
<evidence type="ECO:0000256" key="3">
    <source>
        <dbReference type="ARBA" id="ARBA00023004"/>
    </source>
</evidence>
<dbReference type="Gene3D" id="2.60.120.650">
    <property type="entry name" value="Cupin"/>
    <property type="match status" value="1"/>
</dbReference>
<evidence type="ECO:0000256" key="1">
    <source>
        <dbReference type="ARBA" id="ARBA00001954"/>
    </source>
</evidence>
<dbReference type="InterPro" id="IPR003347">
    <property type="entry name" value="JmjC_dom"/>
</dbReference>
<feature type="domain" description="JmjC" evidence="5">
    <location>
        <begin position="99"/>
        <end position="248"/>
    </location>
</feature>
<organism evidence="6 7">
    <name type="scientific">Streptoalloteichus hindustanus</name>
    <dbReference type="NCBI Taxonomy" id="2017"/>
    <lineage>
        <taxon>Bacteria</taxon>
        <taxon>Bacillati</taxon>
        <taxon>Actinomycetota</taxon>
        <taxon>Actinomycetes</taxon>
        <taxon>Pseudonocardiales</taxon>
        <taxon>Pseudonocardiaceae</taxon>
        <taxon>Streptoalloteichus</taxon>
    </lineage>
</organism>
<dbReference type="SUPFAM" id="SSF51197">
    <property type="entry name" value="Clavaminate synthase-like"/>
    <property type="match status" value="1"/>
</dbReference>
<dbReference type="GO" id="GO:0051864">
    <property type="term" value="F:histone H3K36 demethylase activity"/>
    <property type="evidence" value="ECO:0007669"/>
    <property type="project" value="TreeGrafter"/>
</dbReference>
<dbReference type="GO" id="GO:0032453">
    <property type="term" value="F:histone H3K4 demethylase activity"/>
    <property type="evidence" value="ECO:0007669"/>
    <property type="project" value="TreeGrafter"/>
</dbReference>
<dbReference type="Pfam" id="PF08007">
    <property type="entry name" value="JmjC_2"/>
    <property type="match status" value="1"/>
</dbReference>
<dbReference type="OrthoDB" id="9764016at2"/>
<keyword evidence="2" id="KW-0479">Metal-binding</keyword>
<accession>A0A1M5LAB7</accession>
<dbReference type="PANTHER" id="PTHR13096">
    <property type="entry name" value="MINA53 MYC INDUCED NUCLEAR ANTIGEN"/>
    <property type="match status" value="1"/>
</dbReference>
<dbReference type="EMBL" id="FQVN01000011">
    <property type="protein sequence ID" value="SHG61967.1"/>
    <property type="molecule type" value="Genomic_DNA"/>
</dbReference>
<evidence type="ECO:0000256" key="4">
    <source>
        <dbReference type="SAM" id="MobiDB-lite"/>
    </source>
</evidence>
<dbReference type="PROSITE" id="PS51184">
    <property type="entry name" value="JMJC"/>
    <property type="match status" value="1"/>
</dbReference>
<sequence length="424" mass="46752">MALDRLVPSVEAFRREVFGVRHAHHRADELGADFADLFSPDVLERLLGETGLRATSVRLVRSGEELSLSGSGVADSGDDPDSPRFVDTDWVRRAISRGHTLILRSLHRYHPPVRVFAHQLSAELGHPVRVNAFITPPNSRGVNPHYDVQDVFVLQIAGVKLWELRSPPLPDPLPSQAWFDLPERSREQLRELAAPLGELTLRPGDVLYFPRGTMHAPRTGDSLSVHLTVAVPKVSRHDLLRRLVDAAVSDPWFRASVSLPDLESAAEDPAGALREIAARLARVADQVEPEDLLWAAREDAFRELPPEPVPVLPPVTPPVAYRPRFGVRFRFTMDGEYVSVSAQRRRMRLPATAAPVIESLRQGEVLRVAGLVAELGEDQARELCQALVEFGLVVPVHDTGDVRGDVRGDVTRGAGEPTGPRDLG</sequence>
<name>A0A1M5LAB7_STRHI</name>
<comment type="cofactor">
    <cofactor evidence="1">
        <name>Fe(2+)</name>
        <dbReference type="ChEBI" id="CHEBI:29033"/>
    </cofactor>
</comment>
<proteinExistence type="predicted"/>
<evidence type="ECO:0000259" key="5">
    <source>
        <dbReference type="PROSITE" id="PS51184"/>
    </source>
</evidence>
<dbReference type="InterPro" id="IPR039994">
    <property type="entry name" value="NO66-like"/>
</dbReference>
<dbReference type="Proteomes" id="UP000184501">
    <property type="component" value="Unassembled WGS sequence"/>
</dbReference>
<evidence type="ECO:0000313" key="7">
    <source>
        <dbReference type="Proteomes" id="UP000184501"/>
    </source>
</evidence>
<evidence type="ECO:0000313" key="6">
    <source>
        <dbReference type="EMBL" id="SHG61967.1"/>
    </source>
</evidence>
<dbReference type="AlphaFoldDB" id="A0A1M5LAB7"/>
<protein>
    <submittedName>
        <fullName evidence="6">Cupin superfamily protein</fullName>
    </submittedName>
</protein>
<feature type="region of interest" description="Disordered" evidence="4">
    <location>
        <begin position="403"/>
        <end position="424"/>
    </location>
</feature>
<keyword evidence="7" id="KW-1185">Reference proteome</keyword>
<reference evidence="6 7" key="1">
    <citation type="submission" date="2016-11" db="EMBL/GenBank/DDBJ databases">
        <authorList>
            <person name="Jaros S."/>
            <person name="Januszkiewicz K."/>
            <person name="Wedrychowicz H."/>
        </authorList>
    </citation>
    <scope>NUCLEOTIDE SEQUENCE [LARGE SCALE GENOMIC DNA]</scope>
    <source>
        <strain evidence="6 7">DSM 44523</strain>
    </source>
</reference>
<dbReference type="GO" id="GO:0046872">
    <property type="term" value="F:metal ion binding"/>
    <property type="evidence" value="ECO:0007669"/>
    <property type="project" value="UniProtKB-KW"/>
</dbReference>
<dbReference type="RefSeq" id="WP_073488606.1">
    <property type="nucleotide sequence ID" value="NZ_FQVN01000011.1"/>
</dbReference>
<dbReference type="STRING" id="2017.SAMN05444320_11142"/>